<dbReference type="InterPro" id="IPR009445">
    <property type="entry name" value="TMEM85/Emc4"/>
</dbReference>
<dbReference type="PIRSF" id="PIRSF017207">
    <property type="entry name" value="UCP017207_TM-p85"/>
    <property type="match status" value="1"/>
</dbReference>
<keyword evidence="5 10" id="KW-0812">Transmembrane</keyword>
<evidence type="ECO:0000313" key="12">
    <source>
        <dbReference type="Proteomes" id="UP001347796"/>
    </source>
</evidence>
<evidence type="ECO:0000256" key="4">
    <source>
        <dbReference type="ARBA" id="ARBA00020820"/>
    </source>
</evidence>
<feature type="transmembrane region" description="Helical" evidence="10">
    <location>
        <begin position="73"/>
        <end position="98"/>
    </location>
</feature>
<dbReference type="GO" id="GO:0005789">
    <property type="term" value="C:endoplasmic reticulum membrane"/>
    <property type="evidence" value="ECO:0007669"/>
    <property type="project" value="UniProtKB-SubCell"/>
</dbReference>
<organism evidence="11 12">
    <name type="scientific">Patella caerulea</name>
    <name type="common">Rayed Mediterranean limpet</name>
    <dbReference type="NCBI Taxonomy" id="87958"/>
    <lineage>
        <taxon>Eukaryota</taxon>
        <taxon>Metazoa</taxon>
        <taxon>Spiralia</taxon>
        <taxon>Lophotrochozoa</taxon>
        <taxon>Mollusca</taxon>
        <taxon>Gastropoda</taxon>
        <taxon>Patellogastropoda</taxon>
        <taxon>Patelloidea</taxon>
        <taxon>Patellidae</taxon>
        <taxon>Patella</taxon>
    </lineage>
</organism>
<evidence type="ECO:0000256" key="1">
    <source>
        <dbReference type="ARBA" id="ARBA00004477"/>
    </source>
</evidence>
<evidence type="ECO:0000256" key="6">
    <source>
        <dbReference type="ARBA" id="ARBA00022824"/>
    </source>
</evidence>
<comment type="subcellular location">
    <subcellularLocation>
        <location evidence="1">Endoplasmic reticulum membrane</location>
        <topology evidence="1">Multi-pass membrane protein</topology>
    </subcellularLocation>
</comment>
<dbReference type="PANTHER" id="PTHR19315">
    <property type="entry name" value="ER MEMBRANE PROTEIN COMPLEX SUBUNIT 4"/>
    <property type="match status" value="1"/>
</dbReference>
<keyword evidence="8 9" id="KW-0472">Membrane</keyword>
<dbReference type="Proteomes" id="UP001347796">
    <property type="component" value="Unassembled WGS sequence"/>
</dbReference>
<keyword evidence="7 10" id="KW-1133">Transmembrane helix</keyword>
<comment type="similarity">
    <text evidence="2 9">Belongs to the EMC4 family.</text>
</comment>
<keyword evidence="12" id="KW-1185">Reference proteome</keyword>
<dbReference type="AlphaFoldDB" id="A0AAN8JZ62"/>
<reference evidence="11 12" key="1">
    <citation type="submission" date="2024-01" db="EMBL/GenBank/DDBJ databases">
        <title>The genome of the rayed Mediterranean limpet Patella caerulea (Linnaeus, 1758).</title>
        <authorList>
            <person name="Anh-Thu Weber A."/>
            <person name="Halstead-Nussloch G."/>
        </authorList>
    </citation>
    <scope>NUCLEOTIDE SEQUENCE [LARGE SCALE GENOMIC DNA]</scope>
    <source>
        <strain evidence="11">AATW-2023a</strain>
        <tissue evidence="11">Whole specimen</tissue>
    </source>
</reference>
<name>A0AAN8JZ62_PATCE</name>
<evidence type="ECO:0000256" key="7">
    <source>
        <dbReference type="ARBA" id="ARBA00022989"/>
    </source>
</evidence>
<evidence type="ECO:0000256" key="2">
    <source>
        <dbReference type="ARBA" id="ARBA00007715"/>
    </source>
</evidence>
<evidence type="ECO:0000256" key="10">
    <source>
        <dbReference type="SAM" id="Phobius"/>
    </source>
</evidence>
<accession>A0AAN8JZ62</accession>
<protein>
    <recommendedName>
        <fullName evidence="4 9">ER membrane protein complex subunit 4</fullName>
    </recommendedName>
</protein>
<comment type="subunit">
    <text evidence="3">Component of the ER membrane protein complex (EMC).</text>
</comment>
<dbReference type="EMBL" id="JAZGQO010000006">
    <property type="protein sequence ID" value="KAK6185890.1"/>
    <property type="molecule type" value="Genomic_DNA"/>
</dbReference>
<sequence length="170" mass="18971">MAARSKKHKWSIDFAGSGRLRSVVASSDIVSPVGFMEGSVVSDRTKDVDPNLIVKRSWDIALAPVKQVPMNMFIMWMAGNSISIFPIMMVGMMFIRPIYAILALQKTFKDIEGEQAPFQKLVFILGNVFCLAMAVYKCHVMGLLPTHTSDWLAFVQPQERMEWSGGGVIL</sequence>
<dbReference type="Pfam" id="PF06417">
    <property type="entry name" value="EMC4"/>
    <property type="match status" value="1"/>
</dbReference>
<evidence type="ECO:0000256" key="9">
    <source>
        <dbReference type="PIRNR" id="PIRNR017207"/>
    </source>
</evidence>
<feature type="transmembrane region" description="Helical" evidence="10">
    <location>
        <begin position="118"/>
        <end position="136"/>
    </location>
</feature>
<evidence type="ECO:0000313" key="11">
    <source>
        <dbReference type="EMBL" id="KAK6185890.1"/>
    </source>
</evidence>
<evidence type="ECO:0000256" key="3">
    <source>
        <dbReference type="ARBA" id="ARBA00011276"/>
    </source>
</evidence>
<evidence type="ECO:0000256" key="8">
    <source>
        <dbReference type="ARBA" id="ARBA00023136"/>
    </source>
</evidence>
<keyword evidence="6" id="KW-0256">Endoplasmic reticulum</keyword>
<gene>
    <name evidence="11" type="ORF">SNE40_008028</name>
</gene>
<evidence type="ECO:0000256" key="5">
    <source>
        <dbReference type="ARBA" id="ARBA00022692"/>
    </source>
</evidence>
<proteinExistence type="inferred from homology"/>
<comment type="caution">
    <text evidence="11">The sequence shown here is derived from an EMBL/GenBank/DDBJ whole genome shotgun (WGS) entry which is preliminary data.</text>
</comment>